<name>Q0UJS2_PHANO</name>
<sequence>MASKTPNTDDVVVWLETKNVERRATYVDGPFVTTEDSLSHLRDALVMRGFSRANFHQFKQALLDTNQSLLRVTINEVTCVLEINKVIAEVIRATITGSPIDLFTVRCPFLPKDMSVDEVHEATHSITISGGERFNLGFAIWTFLTLDEAVEHMNELLQKGFEKEEYHQAWNDGYPRGTGQKRVVPIREDLGVLTGIVASTYTGVGMKLWKMATVTRIPVQKGKGQDDYDLRSEELSGPLLLKWRITDYMRYASALPPSASTSAI</sequence>
<dbReference type="EMBL" id="CH445336">
    <property type="protein sequence ID" value="EAT84268.1"/>
    <property type="molecule type" value="Genomic_DNA"/>
</dbReference>
<accession>Q0UJS2</accession>
<gene>
    <name evidence="1" type="ORF">SNOG_07992</name>
</gene>
<dbReference type="VEuPathDB" id="FungiDB:JI435_428720"/>
<dbReference type="Proteomes" id="UP000001055">
    <property type="component" value="Unassembled WGS sequence"/>
</dbReference>
<dbReference type="InParanoid" id="Q0UJS2"/>
<dbReference type="RefSeq" id="XP_001798320.1">
    <property type="nucleotide sequence ID" value="XM_001798268.1"/>
</dbReference>
<evidence type="ECO:0000313" key="1">
    <source>
        <dbReference type="EMBL" id="EAT84268.1"/>
    </source>
</evidence>
<evidence type="ECO:0000313" key="2">
    <source>
        <dbReference type="Proteomes" id="UP000001055"/>
    </source>
</evidence>
<protein>
    <submittedName>
        <fullName evidence="1">Uncharacterized protein</fullName>
    </submittedName>
</protein>
<dbReference type="GeneID" id="5975218"/>
<proteinExistence type="predicted"/>
<dbReference type="KEGG" id="pno:SNOG_07992"/>
<dbReference type="AlphaFoldDB" id="Q0UJS2"/>
<reference evidence="2" key="1">
    <citation type="journal article" date="2007" name="Plant Cell">
        <title>Dothideomycete-plant interactions illuminated by genome sequencing and EST analysis of the wheat pathogen Stagonospora nodorum.</title>
        <authorList>
            <person name="Hane J.K."/>
            <person name="Lowe R.G."/>
            <person name="Solomon P.S."/>
            <person name="Tan K.C."/>
            <person name="Schoch C.L."/>
            <person name="Spatafora J.W."/>
            <person name="Crous P.W."/>
            <person name="Kodira C."/>
            <person name="Birren B.W."/>
            <person name="Galagan J.E."/>
            <person name="Torriani S.F."/>
            <person name="McDonald B.A."/>
            <person name="Oliver R.P."/>
        </authorList>
    </citation>
    <scope>NUCLEOTIDE SEQUENCE [LARGE SCALE GENOMIC DNA]</scope>
    <source>
        <strain evidence="2">SN15 / ATCC MYA-4574 / FGSC 10173</strain>
    </source>
</reference>
<organism evidence="1 2">
    <name type="scientific">Phaeosphaeria nodorum (strain SN15 / ATCC MYA-4574 / FGSC 10173)</name>
    <name type="common">Glume blotch fungus</name>
    <name type="synonym">Parastagonospora nodorum</name>
    <dbReference type="NCBI Taxonomy" id="321614"/>
    <lineage>
        <taxon>Eukaryota</taxon>
        <taxon>Fungi</taxon>
        <taxon>Dikarya</taxon>
        <taxon>Ascomycota</taxon>
        <taxon>Pezizomycotina</taxon>
        <taxon>Dothideomycetes</taxon>
        <taxon>Pleosporomycetidae</taxon>
        <taxon>Pleosporales</taxon>
        <taxon>Pleosporineae</taxon>
        <taxon>Phaeosphaeriaceae</taxon>
        <taxon>Parastagonospora</taxon>
    </lineage>
</organism>